<dbReference type="KEGG" id="aly:9301418"/>
<comment type="similarity">
    <text evidence="1">Belongs to the methyltransferase superfamily.</text>
</comment>
<dbReference type="InterPro" id="IPR051419">
    <property type="entry name" value="Lys/N-term_MeTrsfase_sf"/>
</dbReference>
<evidence type="ECO:0000256" key="3">
    <source>
        <dbReference type="ARBA" id="ARBA00022679"/>
    </source>
</evidence>
<reference evidence="5" key="1">
    <citation type="journal article" date="2011" name="Nat. Genet.">
        <title>The Arabidopsis lyrata genome sequence and the basis of rapid genome size change.</title>
        <authorList>
            <person name="Hu T.T."/>
            <person name="Pattyn P."/>
            <person name="Bakker E.G."/>
            <person name="Cao J."/>
            <person name="Cheng J.-F."/>
            <person name="Clark R.M."/>
            <person name="Fahlgren N."/>
            <person name="Fawcett J.A."/>
            <person name="Grimwood J."/>
            <person name="Gundlach H."/>
            <person name="Haberer G."/>
            <person name="Hollister J.D."/>
            <person name="Ossowski S."/>
            <person name="Ottilar R.P."/>
            <person name="Salamov A.A."/>
            <person name="Schneeberger K."/>
            <person name="Spannagl M."/>
            <person name="Wang X."/>
            <person name="Yang L."/>
            <person name="Nasrallah M.E."/>
            <person name="Bergelson J."/>
            <person name="Carrington J.C."/>
            <person name="Gaut B.S."/>
            <person name="Schmutz J."/>
            <person name="Mayer K.F.X."/>
            <person name="Van de Peer Y."/>
            <person name="Grigoriev I.V."/>
            <person name="Nordborg M."/>
            <person name="Weigel D."/>
            <person name="Guo Y.-L."/>
        </authorList>
    </citation>
    <scope>NUCLEOTIDE SEQUENCE [LARGE SCALE GENOMIC DNA]</scope>
    <source>
        <strain evidence="5">cv. MN47</strain>
    </source>
</reference>
<evidence type="ECO:0000313" key="4">
    <source>
        <dbReference type="EMBL" id="EFH41603.1"/>
    </source>
</evidence>
<dbReference type="OrthoDB" id="2016285at2759"/>
<dbReference type="GO" id="GO:0032259">
    <property type="term" value="P:methylation"/>
    <property type="evidence" value="ECO:0007669"/>
    <property type="project" value="UniProtKB-KW"/>
</dbReference>
<dbReference type="Gramene" id="fgenesh1_pm.C_scaffold_8000278">
    <property type="protein sequence ID" value="fgenesh1_pm.C_scaffold_8000278"/>
    <property type="gene ID" value="fgenesh1_pm.C_scaffold_8000278"/>
</dbReference>
<keyword evidence="2" id="KW-0489">Methyltransferase</keyword>
<dbReference type="HOGENOM" id="CLU_053055_1_0_1"/>
<gene>
    <name evidence="4" type="ORF">ARALYDRAFT_330935</name>
</gene>
<dbReference type="SUPFAM" id="SSF53335">
    <property type="entry name" value="S-adenosyl-L-methionine-dependent methyltransferases"/>
    <property type="match status" value="1"/>
</dbReference>
<proteinExistence type="inferred from homology"/>
<dbReference type="EMBL" id="GL348720">
    <property type="protein sequence ID" value="EFH41603.1"/>
    <property type="molecule type" value="Genomic_DNA"/>
</dbReference>
<dbReference type="Proteomes" id="UP000008694">
    <property type="component" value="Unassembled WGS sequence"/>
</dbReference>
<dbReference type="Gene3D" id="3.40.50.150">
    <property type="entry name" value="Vaccinia Virus protein VP39"/>
    <property type="match status" value="1"/>
</dbReference>
<keyword evidence="5" id="KW-1185">Reference proteome</keyword>
<dbReference type="FunFam" id="3.40.50.150:FF:000236">
    <property type="entry name" value="S-adenosyl-L-methionine-dependent methyltransferases superfamily protein"/>
    <property type="match status" value="1"/>
</dbReference>
<organism evidence="5">
    <name type="scientific">Arabidopsis lyrata subsp. lyrata</name>
    <name type="common">Lyre-leaved rock-cress</name>
    <dbReference type="NCBI Taxonomy" id="81972"/>
    <lineage>
        <taxon>Eukaryota</taxon>
        <taxon>Viridiplantae</taxon>
        <taxon>Streptophyta</taxon>
        <taxon>Embryophyta</taxon>
        <taxon>Tracheophyta</taxon>
        <taxon>Spermatophyta</taxon>
        <taxon>Magnoliopsida</taxon>
        <taxon>eudicotyledons</taxon>
        <taxon>Gunneridae</taxon>
        <taxon>Pentapetalae</taxon>
        <taxon>rosids</taxon>
        <taxon>malvids</taxon>
        <taxon>Brassicales</taxon>
        <taxon>Brassicaceae</taxon>
        <taxon>Camelineae</taxon>
        <taxon>Arabidopsis</taxon>
    </lineage>
</organism>
<accession>D7MLK2</accession>
<dbReference type="InterPro" id="IPR029063">
    <property type="entry name" value="SAM-dependent_MTases_sf"/>
</dbReference>
<dbReference type="PANTHER" id="PTHR12176:SF76">
    <property type="entry name" value="S-ADENOSYL-L-METHIONINE-DEPENDENT METHYLTRANSFERASES SUPERFAMILY PROTEIN"/>
    <property type="match status" value="1"/>
</dbReference>
<evidence type="ECO:0000313" key="5">
    <source>
        <dbReference type="Proteomes" id="UP000008694"/>
    </source>
</evidence>
<evidence type="ECO:0008006" key="6">
    <source>
        <dbReference type="Google" id="ProtNLM"/>
    </source>
</evidence>
<dbReference type="PANTHER" id="PTHR12176">
    <property type="entry name" value="SAM-DEPENDENT METHYLTRANSFERASE SUPERFAMILY PROTEIN"/>
    <property type="match status" value="1"/>
</dbReference>
<protein>
    <recommendedName>
        <fullName evidence="6">S-adenosyl-L-methionine-dependent methyltransferases superfamily protein</fullName>
    </recommendedName>
</protein>
<dbReference type="eggNOG" id="ENOG502QWNY">
    <property type="taxonomic scope" value="Eukaryota"/>
</dbReference>
<evidence type="ECO:0000256" key="2">
    <source>
        <dbReference type="ARBA" id="ARBA00022603"/>
    </source>
</evidence>
<evidence type="ECO:0000256" key="1">
    <source>
        <dbReference type="ARBA" id="ARBA00008361"/>
    </source>
</evidence>
<dbReference type="GO" id="GO:0008168">
    <property type="term" value="F:methyltransferase activity"/>
    <property type="evidence" value="ECO:0007669"/>
    <property type="project" value="UniProtKB-KW"/>
</dbReference>
<keyword evidence="3" id="KW-0808">Transferase</keyword>
<dbReference type="STRING" id="81972.D7MLK2"/>
<name>D7MLK2_ARALL</name>
<sequence length="361" mass="40427">MAISSLHLLSCNQSFFLSSQFSKPLFINLSQKKPRFSISFCLKQSESGSKEHDDEEEEEFTVVTAVRSRYNEIVIVDTFASRYLLLDSTRNVHSVINKGGQNWTGAYWVKCGFLSYQHFCLQDESASLPPIIPNGPIAIYGLGGGTAARLILELWPSTKLEGWEIDEILIEKARNYLGLSELEIPTSKGGRLCIHVDDALSPSQDDSKRYAGIIVDLFADGKVLDQLQHIPMWLELASRLMPNGRLMVNCAGIETEVQNGKPQLVLDDLAWMLNSTVKIFSEAFPRQVSWKRTPDSQGLNFVALTGGLPDRSDWSNKVPVRLSESVKLWKLCETPLNISALNASKHQRVLPKDLIKKLSCE</sequence>
<dbReference type="AlphaFoldDB" id="D7MLK2"/>